<accession>V4B7A2</accession>
<dbReference type="OMA" id="RICCKYD"/>
<reference evidence="2 3" key="1">
    <citation type="journal article" date="2013" name="Nature">
        <title>Insights into bilaterian evolution from three spiralian genomes.</title>
        <authorList>
            <person name="Simakov O."/>
            <person name="Marletaz F."/>
            <person name="Cho S.J."/>
            <person name="Edsinger-Gonzales E."/>
            <person name="Havlak P."/>
            <person name="Hellsten U."/>
            <person name="Kuo D.H."/>
            <person name="Larsson T."/>
            <person name="Lv J."/>
            <person name="Arendt D."/>
            <person name="Savage R."/>
            <person name="Osoegawa K."/>
            <person name="de Jong P."/>
            <person name="Grimwood J."/>
            <person name="Chapman J.A."/>
            <person name="Shapiro H."/>
            <person name="Aerts A."/>
            <person name="Otillar R.P."/>
            <person name="Terry A.Y."/>
            <person name="Boore J.L."/>
            <person name="Grigoriev I.V."/>
            <person name="Lindberg D.R."/>
            <person name="Seaver E.C."/>
            <person name="Weisblat D.A."/>
            <person name="Putnam N.H."/>
            <person name="Rokhsar D.S."/>
        </authorList>
    </citation>
    <scope>NUCLEOTIDE SEQUENCE [LARGE SCALE GENOMIC DNA]</scope>
</reference>
<keyword evidence="3" id="KW-1185">Reference proteome</keyword>
<dbReference type="OrthoDB" id="2126778at2759"/>
<proteinExistence type="predicted"/>
<dbReference type="AlphaFoldDB" id="V4B7A2"/>
<dbReference type="EMBL" id="KB203509">
    <property type="protein sequence ID" value="ESO84444.1"/>
    <property type="molecule type" value="Genomic_DNA"/>
</dbReference>
<feature type="non-terminal residue" evidence="2">
    <location>
        <position position="69"/>
    </location>
</feature>
<feature type="domain" description="AH" evidence="1">
    <location>
        <begin position="5"/>
        <end position="68"/>
    </location>
</feature>
<dbReference type="GeneID" id="20251572"/>
<dbReference type="KEGG" id="lgi:LOTGIDRAFT_60273"/>
<evidence type="ECO:0000259" key="1">
    <source>
        <dbReference type="Pfam" id="PF06456"/>
    </source>
</evidence>
<gene>
    <name evidence="2" type="ORF">LOTGIDRAFT_60273</name>
</gene>
<dbReference type="PANTHER" id="PTHR10164">
    <property type="entry name" value="ISLET CELL AUTOANTIGEN 1"/>
    <property type="match status" value="1"/>
</dbReference>
<dbReference type="InterPro" id="IPR024114">
    <property type="entry name" value="Islet_autoAg_Ica1/Ica1-like"/>
</dbReference>
<dbReference type="HOGENOM" id="CLU_172933_0_0_1"/>
<dbReference type="CTD" id="20251572"/>
<organism evidence="2 3">
    <name type="scientific">Lottia gigantea</name>
    <name type="common">Giant owl limpet</name>
    <dbReference type="NCBI Taxonomy" id="225164"/>
    <lineage>
        <taxon>Eukaryota</taxon>
        <taxon>Metazoa</taxon>
        <taxon>Spiralia</taxon>
        <taxon>Lophotrochozoa</taxon>
        <taxon>Mollusca</taxon>
        <taxon>Gastropoda</taxon>
        <taxon>Patellogastropoda</taxon>
        <taxon>Lottioidea</taxon>
        <taxon>Lottiidae</taxon>
        <taxon>Lottia</taxon>
    </lineage>
</organism>
<dbReference type="InterPro" id="IPR010504">
    <property type="entry name" value="AH_dom"/>
</dbReference>
<dbReference type="GO" id="GO:0005794">
    <property type="term" value="C:Golgi apparatus"/>
    <property type="evidence" value="ECO:0007669"/>
    <property type="project" value="TreeGrafter"/>
</dbReference>
<evidence type="ECO:0000313" key="3">
    <source>
        <dbReference type="Proteomes" id="UP000030746"/>
    </source>
</evidence>
<sequence>NTSTLHRMKETYWTTKQAVIKKLGKKEDEHVVASDSQLDAKLEVFKAIQRSSMELLRVIERYQDRLCGM</sequence>
<dbReference type="SUPFAM" id="SSF103657">
    <property type="entry name" value="BAR/IMD domain-like"/>
    <property type="match status" value="1"/>
</dbReference>
<name>V4B7A2_LOTGI</name>
<dbReference type="GO" id="GO:0019904">
    <property type="term" value="F:protein domain specific binding"/>
    <property type="evidence" value="ECO:0007669"/>
    <property type="project" value="InterPro"/>
</dbReference>
<evidence type="ECO:0000313" key="2">
    <source>
        <dbReference type="EMBL" id="ESO84444.1"/>
    </source>
</evidence>
<dbReference type="PANTHER" id="PTHR10164:SF4">
    <property type="entry name" value="GH23156P"/>
    <property type="match status" value="1"/>
</dbReference>
<dbReference type="Pfam" id="PF06456">
    <property type="entry name" value="Arfaptin"/>
    <property type="match status" value="1"/>
</dbReference>
<dbReference type="Proteomes" id="UP000030746">
    <property type="component" value="Unassembled WGS sequence"/>
</dbReference>
<dbReference type="InterPro" id="IPR027267">
    <property type="entry name" value="AH/BAR_dom_sf"/>
</dbReference>
<dbReference type="RefSeq" id="XP_009064873.1">
    <property type="nucleotide sequence ID" value="XM_009066625.1"/>
</dbReference>
<protein>
    <recommendedName>
        <fullName evidence="1">AH domain-containing protein</fullName>
    </recommendedName>
</protein>
<dbReference type="STRING" id="225164.V4B7A2"/>
<dbReference type="GO" id="GO:0051049">
    <property type="term" value="P:regulation of transport"/>
    <property type="evidence" value="ECO:0007669"/>
    <property type="project" value="TreeGrafter"/>
</dbReference>
<feature type="non-terminal residue" evidence="2">
    <location>
        <position position="1"/>
    </location>
</feature>